<dbReference type="InterPro" id="IPR001870">
    <property type="entry name" value="B30.2/SPRY"/>
</dbReference>
<dbReference type="Gene3D" id="2.60.120.920">
    <property type="match status" value="1"/>
</dbReference>
<dbReference type="SMART" id="SM00449">
    <property type="entry name" value="SPRY"/>
    <property type="match status" value="1"/>
</dbReference>
<dbReference type="Proteomes" id="UP000472271">
    <property type="component" value="Chromosome 5"/>
</dbReference>
<keyword evidence="6" id="KW-0862">Zinc</keyword>
<dbReference type="FunCoup" id="A0A672ZFL6">
    <property type="interactions" value="192"/>
</dbReference>
<accession>A0A672ZFL6</accession>
<dbReference type="AlphaFoldDB" id="A0A672ZFL6"/>
<evidence type="ECO:0000256" key="7">
    <source>
        <dbReference type="PROSITE-ProRule" id="PRU00024"/>
    </source>
</evidence>
<evidence type="ECO:0000256" key="8">
    <source>
        <dbReference type="SAM" id="Coils"/>
    </source>
</evidence>
<dbReference type="InterPro" id="IPR013083">
    <property type="entry name" value="Znf_RING/FYVE/PHD"/>
</dbReference>
<dbReference type="SUPFAM" id="SSF49899">
    <property type="entry name" value="Concanavalin A-like lectins/glucanases"/>
    <property type="match status" value="1"/>
</dbReference>
<evidence type="ECO:0000256" key="2">
    <source>
        <dbReference type="ARBA" id="ARBA00008518"/>
    </source>
</evidence>
<keyword evidence="4" id="KW-0479">Metal-binding</keyword>
<feature type="domain" description="B30.2/SPRY" evidence="11">
    <location>
        <begin position="272"/>
        <end position="460"/>
    </location>
</feature>
<dbReference type="Ensembl" id="ENSSORT00005015779.1">
    <property type="protein sequence ID" value="ENSSORP00005015288.1"/>
    <property type="gene ID" value="ENSSORG00005007760.1"/>
</dbReference>
<dbReference type="SUPFAM" id="SSF57850">
    <property type="entry name" value="RING/U-box"/>
    <property type="match status" value="1"/>
</dbReference>
<reference evidence="12" key="2">
    <citation type="submission" date="2025-08" db="UniProtKB">
        <authorList>
            <consortium name="Ensembl"/>
        </authorList>
    </citation>
    <scope>IDENTIFICATION</scope>
</reference>
<keyword evidence="8" id="KW-0175">Coiled coil</keyword>
<proteinExistence type="inferred from homology"/>
<dbReference type="InterPro" id="IPR043136">
    <property type="entry name" value="B30.2/SPRY_sf"/>
</dbReference>
<dbReference type="PROSITE" id="PS50089">
    <property type="entry name" value="ZF_RING_2"/>
    <property type="match status" value="1"/>
</dbReference>
<reference evidence="12" key="1">
    <citation type="submission" date="2019-06" db="EMBL/GenBank/DDBJ databases">
        <authorList>
            <consortium name="Wellcome Sanger Institute Data Sharing"/>
        </authorList>
    </citation>
    <scope>NUCLEOTIDE SEQUENCE [LARGE SCALE GENOMIC DNA]</scope>
</reference>
<sequence>MSLRIEAVDLCCPVCHDVFKDPVVLLCSHSFCKTCVESWWTEKELQECPVCKKISLMAKPSCNLVLKRLCDALLRQREDQRDLEPICNLHSEKFKLFCLDHQQPVCVICRDSKAHRNHRFKPIDEAAQDHRVELTKYLTLLQEKLKLHEQVKGKCDQTVEHITVQARHTEKQIKEQFKRLHQFLQEEEEARISVLREEEEQKTQRMKEKMEVLSGEIQSLSELIRATEDELRAEDTSLLSRYKATVERQQQHPLLDTPQLGLGALIDVAKHLGNLSFNIWNKMKKMVSYTPVILDPNSAHSELILSVDLTSVSHGKKQKLPENPERIDCYRIVLGSEGFKSGTHSWDVEVGDNTDWFVGVTGESAHRKGKRMSQLWRMGLYDGNYTARSLSDPSIVLSVTKKPYKIRIHLDFDRGKLSFSDPDMNTDIHTFTHTFTERLFPYINSINVRPLKILPVKISVCTGCTTKI</sequence>
<comment type="subcellular location">
    <subcellularLocation>
        <location evidence="1">Cytoplasm</location>
    </subcellularLocation>
</comment>
<dbReference type="InterPro" id="IPR000315">
    <property type="entry name" value="Znf_B-box"/>
</dbReference>
<dbReference type="SMART" id="SM00589">
    <property type="entry name" value="PRY"/>
    <property type="match status" value="1"/>
</dbReference>
<dbReference type="SMART" id="SM00184">
    <property type="entry name" value="RING"/>
    <property type="match status" value="1"/>
</dbReference>
<dbReference type="OrthoDB" id="6105938at2759"/>
<dbReference type="InterPro" id="IPR006574">
    <property type="entry name" value="PRY"/>
</dbReference>
<evidence type="ECO:0000259" key="9">
    <source>
        <dbReference type="PROSITE" id="PS50089"/>
    </source>
</evidence>
<dbReference type="InterPro" id="IPR050143">
    <property type="entry name" value="TRIM/RBCC"/>
</dbReference>
<dbReference type="SMART" id="SM00336">
    <property type="entry name" value="BBOX"/>
    <property type="match status" value="1"/>
</dbReference>
<name>A0A672ZFL6_9TELE</name>
<dbReference type="PROSITE" id="PS50188">
    <property type="entry name" value="B302_SPRY"/>
    <property type="match status" value="1"/>
</dbReference>
<feature type="domain" description="B box-type" evidence="10">
    <location>
        <begin position="82"/>
        <end position="123"/>
    </location>
</feature>
<dbReference type="Gene3D" id="3.30.160.60">
    <property type="entry name" value="Classic Zinc Finger"/>
    <property type="match status" value="1"/>
</dbReference>
<reference evidence="12" key="3">
    <citation type="submission" date="2025-09" db="UniProtKB">
        <authorList>
            <consortium name="Ensembl"/>
        </authorList>
    </citation>
    <scope>IDENTIFICATION</scope>
</reference>
<evidence type="ECO:0000313" key="13">
    <source>
        <dbReference type="Proteomes" id="UP000472271"/>
    </source>
</evidence>
<dbReference type="InterPro" id="IPR003877">
    <property type="entry name" value="SPRY_dom"/>
</dbReference>
<keyword evidence="3" id="KW-0963">Cytoplasm</keyword>
<dbReference type="PROSITE" id="PS00518">
    <property type="entry name" value="ZF_RING_1"/>
    <property type="match status" value="1"/>
</dbReference>
<dbReference type="SUPFAM" id="SSF57845">
    <property type="entry name" value="B-box zinc-binding domain"/>
    <property type="match status" value="1"/>
</dbReference>
<evidence type="ECO:0000256" key="3">
    <source>
        <dbReference type="ARBA" id="ARBA00022490"/>
    </source>
</evidence>
<dbReference type="CDD" id="cd12893">
    <property type="entry name" value="SPRY_PRY_TRIM35"/>
    <property type="match status" value="1"/>
</dbReference>
<evidence type="ECO:0000259" key="10">
    <source>
        <dbReference type="PROSITE" id="PS50119"/>
    </source>
</evidence>
<evidence type="ECO:0000313" key="12">
    <source>
        <dbReference type="Ensembl" id="ENSSORP00005015288.1"/>
    </source>
</evidence>
<dbReference type="Pfam" id="PF00643">
    <property type="entry name" value="zf-B_box"/>
    <property type="match status" value="1"/>
</dbReference>
<dbReference type="PANTHER" id="PTHR24103">
    <property type="entry name" value="E3 UBIQUITIN-PROTEIN LIGASE TRIM"/>
    <property type="match status" value="1"/>
</dbReference>
<evidence type="ECO:0000256" key="1">
    <source>
        <dbReference type="ARBA" id="ARBA00004496"/>
    </source>
</evidence>
<dbReference type="PRINTS" id="PR01407">
    <property type="entry name" value="BUTYPHLNCDUF"/>
</dbReference>
<organism evidence="12 13">
    <name type="scientific">Sphaeramia orbicularis</name>
    <name type="common">orbiculate cardinalfish</name>
    <dbReference type="NCBI Taxonomy" id="375764"/>
    <lineage>
        <taxon>Eukaryota</taxon>
        <taxon>Metazoa</taxon>
        <taxon>Chordata</taxon>
        <taxon>Craniata</taxon>
        <taxon>Vertebrata</taxon>
        <taxon>Euteleostomi</taxon>
        <taxon>Actinopterygii</taxon>
        <taxon>Neopterygii</taxon>
        <taxon>Teleostei</taxon>
        <taxon>Neoteleostei</taxon>
        <taxon>Acanthomorphata</taxon>
        <taxon>Gobiaria</taxon>
        <taxon>Kurtiformes</taxon>
        <taxon>Apogonoidei</taxon>
        <taxon>Apogonidae</taxon>
        <taxon>Apogoninae</taxon>
        <taxon>Sphaeramia</taxon>
    </lineage>
</organism>
<feature type="coiled-coil region" evidence="8">
    <location>
        <begin position="185"/>
        <end position="230"/>
    </location>
</feature>
<dbReference type="GO" id="GO:0005737">
    <property type="term" value="C:cytoplasm"/>
    <property type="evidence" value="ECO:0007669"/>
    <property type="project" value="UniProtKB-SubCell"/>
</dbReference>
<dbReference type="Gene3D" id="3.30.40.10">
    <property type="entry name" value="Zinc/RING finger domain, C3HC4 (zinc finger)"/>
    <property type="match status" value="1"/>
</dbReference>
<dbReference type="GeneID" id="115420119"/>
<dbReference type="InterPro" id="IPR018957">
    <property type="entry name" value="Znf_C3HC4_RING-type"/>
</dbReference>
<dbReference type="RefSeq" id="XP_029991217.1">
    <property type="nucleotide sequence ID" value="XM_030135357.1"/>
</dbReference>
<evidence type="ECO:0000256" key="4">
    <source>
        <dbReference type="ARBA" id="ARBA00022723"/>
    </source>
</evidence>
<feature type="domain" description="RING-type" evidence="9">
    <location>
        <begin position="12"/>
        <end position="52"/>
    </location>
</feature>
<dbReference type="GO" id="GO:0008270">
    <property type="term" value="F:zinc ion binding"/>
    <property type="evidence" value="ECO:0007669"/>
    <property type="project" value="UniProtKB-KW"/>
</dbReference>
<dbReference type="InParanoid" id="A0A672ZFL6"/>
<dbReference type="PROSITE" id="PS50119">
    <property type="entry name" value="ZF_BBOX"/>
    <property type="match status" value="1"/>
</dbReference>
<dbReference type="InterPro" id="IPR017907">
    <property type="entry name" value="Znf_RING_CS"/>
</dbReference>
<dbReference type="Pfam" id="PF00622">
    <property type="entry name" value="SPRY"/>
    <property type="match status" value="1"/>
</dbReference>
<evidence type="ECO:0000256" key="6">
    <source>
        <dbReference type="ARBA" id="ARBA00022833"/>
    </source>
</evidence>
<evidence type="ECO:0000259" key="11">
    <source>
        <dbReference type="PROSITE" id="PS50188"/>
    </source>
</evidence>
<evidence type="ECO:0000256" key="5">
    <source>
        <dbReference type="ARBA" id="ARBA00022771"/>
    </source>
</evidence>
<keyword evidence="13" id="KW-1185">Reference proteome</keyword>
<comment type="similarity">
    <text evidence="2">Belongs to the TRIM/RBCC family.</text>
</comment>
<dbReference type="Pfam" id="PF00097">
    <property type="entry name" value="zf-C3HC4"/>
    <property type="match status" value="1"/>
</dbReference>
<keyword evidence="5 7" id="KW-0863">Zinc-finger</keyword>
<dbReference type="Pfam" id="PF13765">
    <property type="entry name" value="PRY"/>
    <property type="match status" value="1"/>
</dbReference>
<dbReference type="InterPro" id="IPR001841">
    <property type="entry name" value="Znf_RING"/>
</dbReference>
<dbReference type="InterPro" id="IPR013320">
    <property type="entry name" value="ConA-like_dom_sf"/>
</dbReference>
<gene>
    <name evidence="12" type="primary">LOC115420119</name>
</gene>
<dbReference type="InterPro" id="IPR003879">
    <property type="entry name" value="Butyrophylin_SPRY"/>
</dbReference>
<protein>
    <submittedName>
        <fullName evidence="12">Zinc-binding protein A33-like</fullName>
    </submittedName>
</protein>